<reference evidence="2 3" key="1">
    <citation type="submission" date="2017-08" db="EMBL/GenBank/DDBJ databases">
        <title>Acidophilic green algal genome provides insights into adaptation to an acidic environment.</title>
        <authorList>
            <person name="Hirooka S."/>
            <person name="Hirose Y."/>
            <person name="Kanesaki Y."/>
            <person name="Higuchi S."/>
            <person name="Fujiwara T."/>
            <person name="Onuma R."/>
            <person name="Era A."/>
            <person name="Ohbayashi R."/>
            <person name="Uzuka A."/>
            <person name="Nozaki H."/>
            <person name="Yoshikawa H."/>
            <person name="Miyagishima S.Y."/>
        </authorList>
    </citation>
    <scope>NUCLEOTIDE SEQUENCE [LARGE SCALE GENOMIC DNA]</scope>
    <source>
        <strain evidence="2 3">NIES-2499</strain>
    </source>
</reference>
<accession>A0A250XEI6</accession>
<gene>
    <name evidence="2" type="ORF">CEUSTIGMA_g8916.t1</name>
</gene>
<sequence length="904" mass="96964">MPSPEESRWNKAVPHDLSSNIKRQIHGNATMLPEAKLPLLQCVECKNAIEWVNTLPEDMRGSVIKHSRRVDRVIQTSFQAPDAINYYRSQGFDPRKQILPSGQFNMLDPGVTVIQSPTCWSCQPKLSEQDYQALRVRVLREKLAAAGHPIPYIPAGPIPKPYSPTANPTLPPWDPRHHRHAPHMAATSLPALVFEASPTAAPIVHPLGTLSPVTTTSAAAPTGAVAPQLAAHPAASYPQRTEAHACCWCFTCCRSTKVQQDLPVAAAPLAGSAPLLEQQQQWQQQYPSAAAPLQQHLPMAISHGIPESGQPQGADQFSRQAPPPSSLPMRQQYDQALVAPAQYSIVQQQFPPPNAQHAGPLQEMQHSAMQIESAVAEAPSMGPPQAQPAPVPAPPHPPRELSSAISPGRNEPTSPTDSTLASPAKRQGFLKRLFGGSSNNKPTSQTEDIASSPTSQIGSNQVSPTAVQNSVTVPAAPSKAADERTLDSVQKPAIQKTGQSFVGRMFSGMFRGKQQQPTMMSDELAASNEPLSQLQPPELPSEGQAEAQLQSVQAYMGQPAVLTPGSEQTHGLSVVNDDTQQAQAQPLVNQGMQQAQAQPLVNQDMQQAQAQPLVNQDMQQAQAQPLVNQGMQQAQAQPLVNQGMQQAQAQPFVNQDMQQAQARPLVNQGMQPAQAQPLVNQGMQPAQAQPLVNQGMQQAQAQPLVNQGMQQAQAQPFVNQDMQQAQAQPFVNQDMQQAQAQPFVNQGMQQAQAQTAMSQGMAEGQHLHAITPPSPQLAPLEGRSIPAPTNSTPSLSTLSNYEAEGQPSSTSMPPKLAPLLSPLTPPHSSPLQGPSGSALLKDNNSASAGPHDELSVDPSTCSGYISQLDPPTHKLHNENDVAIPPHKLGYQHAIDDDVDTEELL</sequence>
<feature type="region of interest" description="Disordered" evidence="1">
    <location>
        <begin position="744"/>
        <end position="904"/>
    </location>
</feature>
<keyword evidence="3" id="KW-1185">Reference proteome</keyword>
<evidence type="ECO:0000256" key="1">
    <source>
        <dbReference type="SAM" id="MobiDB-lite"/>
    </source>
</evidence>
<protein>
    <submittedName>
        <fullName evidence="2">Uncharacterized protein</fullName>
    </submittedName>
</protein>
<feature type="compositionally biased region" description="Low complexity" evidence="1">
    <location>
        <begin position="788"/>
        <end position="800"/>
    </location>
</feature>
<feature type="region of interest" description="Disordered" evidence="1">
    <location>
        <begin position="377"/>
        <end position="495"/>
    </location>
</feature>
<dbReference type="Proteomes" id="UP000232323">
    <property type="component" value="Unassembled WGS sequence"/>
</dbReference>
<dbReference type="EMBL" id="BEGY01000066">
    <property type="protein sequence ID" value="GAX81487.1"/>
    <property type="molecule type" value="Genomic_DNA"/>
</dbReference>
<feature type="compositionally biased region" description="Polar residues" evidence="1">
    <location>
        <begin position="309"/>
        <end position="319"/>
    </location>
</feature>
<proteinExistence type="predicted"/>
<dbReference type="OrthoDB" id="551030at2759"/>
<feature type="compositionally biased region" description="Low complexity" evidence="1">
    <location>
        <begin position="811"/>
        <end position="822"/>
    </location>
</feature>
<evidence type="ECO:0000313" key="3">
    <source>
        <dbReference type="Proteomes" id="UP000232323"/>
    </source>
</evidence>
<feature type="compositionally biased region" description="Polar residues" evidence="1">
    <location>
        <begin position="411"/>
        <end position="421"/>
    </location>
</feature>
<dbReference type="AlphaFoldDB" id="A0A250XEI6"/>
<feature type="compositionally biased region" description="Low complexity" evidence="1">
    <location>
        <begin position="529"/>
        <end position="542"/>
    </location>
</feature>
<feature type="compositionally biased region" description="Low complexity" evidence="1">
    <location>
        <begin position="746"/>
        <end position="762"/>
    </location>
</feature>
<organism evidence="2 3">
    <name type="scientific">Chlamydomonas eustigma</name>
    <dbReference type="NCBI Taxonomy" id="1157962"/>
    <lineage>
        <taxon>Eukaryota</taxon>
        <taxon>Viridiplantae</taxon>
        <taxon>Chlorophyta</taxon>
        <taxon>core chlorophytes</taxon>
        <taxon>Chlorophyceae</taxon>
        <taxon>CS clade</taxon>
        <taxon>Chlamydomonadales</taxon>
        <taxon>Chlamydomonadaceae</taxon>
        <taxon>Chlamydomonas</taxon>
    </lineage>
</organism>
<evidence type="ECO:0000313" key="2">
    <source>
        <dbReference type="EMBL" id="GAX81487.1"/>
    </source>
</evidence>
<feature type="compositionally biased region" description="Pro residues" evidence="1">
    <location>
        <begin position="381"/>
        <end position="396"/>
    </location>
</feature>
<feature type="region of interest" description="Disordered" evidence="1">
    <location>
        <begin position="302"/>
        <end position="328"/>
    </location>
</feature>
<feature type="region of interest" description="Disordered" evidence="1">
    <location>
        <begin position="511"/>
        <end position="547"/>
    </location>
</feature>
<name>A0A250XEI6_9CHLO</name>
<comment type="caution">
    <text evidence="2">The sequence shown here is derived from an EMBL/GenBank/DDBJ whole genome shotgun (WGS) entry which is preliminary data.</text>
</comment>
<feature type="compositionally biased region" description="Polar residues" evidence="1">
    <location>
        <begin position="436"/>
        <end position="472"/>
    </location>
</feature>